<dbReference type="STRING" id="49186.SAMN05421647_101537"/>
<dbReference type="PROSITE" id="PS50883">
    <property type="entry name" value="EAL"/>
    <property type="match status" value="1"/>
</dbReference>
<dbReference type="InterPro" id="IPR003018">
    <property type="entry name" value="GAF"/>
</dbReference>
<dbReference type="InterPro" id="IPR000160">
    <property type="entry name" value="GGDEF_dom"/>
</dbReference>
<gene>
    <name evidence="3" type="ORF">SAMN05421647_101537</name>
</gene>
<dbReference type="InterPro" id="IPR001633">
    <property type="entry name" value="EAL_dom"/>
</dbReference>
<dbReference type="PROSITE" id="PS50887">
    <property type="entry name" value="GGDEF"/>
    <property type="match status" value="1"/>
</dbReference>
<dbReference type="GO" id="GO:0071111">
    <property type="term" value="F:cyclic-guanylate-specific phosphodiesterase activity"/>
    <property type="evidence" value="ECO:0007669"/>
    <property type="project" value="InterPro"/>
</dbReference>
<evidence type="ECO:0000313" key="4">
    <source>
        <dbReference type="Proteomes" id="UP000186895"/>
    </source>
</evidence>
<dbReference type="SMART" id="SM00267">
    <property type="entry name" value="GGDEF"/>
    <property type="match status" value="1"/>
</dbReference>
<accession>A0A1N6NT55</accession>
<dbReference type="AlphaFoldDB" id="A0A1N6NT55"/>
<organism evidence="3 4">
    <name type="scientific">Marinobacterium stanieri</name>
    <dbReference type="NCBI Taxonomy" id="49186"/>
    <lineage>
        <taxon>Bacteria</taxon>
        <taxon>Pseudomonadati</taxon>
        <taxon>Pseudomonadota</taxon>
        <taxon>Gammaproteobacteria</taxon>
        <taxon>Oceanospirillales</taxon>
        <taxon>Oceanospirillaceae</taxon>
        <taxon>Marinobacterium</taxon>
    </lineage>
</organism>
<dbReference type="SUPFAM" id="SSF55781">
    <property type="entry name" value="GAF domain-like"/>
    <property type="match status" value="1"/>
</dbReference>
<dbReference type="Proteomes" id="UP000186895">
    <property type="component" value="Unassembled WGS sequence"/>
</dbReference>
<dbReference type="SMART" id="SM00052">
    <property type="entry name" value="EAL"/>
    <property type="match status" value="1"/>
</dbReference>
<dbReference type="Pfam" id="PF00563">
    <property type="entry name" value="EAL"/>
    <property type="match status" value="1"/>
</dbReference>
<evidence type="ECO:0000259" key="1">
    <source>
        <dbReference type="PROSITE" id="PS50883"/>
    </source>
</evidence>
<proteinExistence type="predicted"/>
<reference evidence="3 4" key="1">
    <citation type="submission" date="2017-01" db="EMBL/GenBank/DDBJ databases">
        <authorList>
            <person name="Mah S.A."/>
            <person name="Swanson W.J."/>
            <person name="Moy G.W."/>
            <person name="Vacquier V.D."/>
        </authorList>
    </citation>
    <scope>NUCLEOTIDE SEQUENCE [LARGE SCALE GENOMIC DNA]</scope>
    <source>
        <strain evidence="3 4">DSM 7027</strain>
    </source>
</reference>
<dbReference type="Gene3D" id="3.30.450.40">
    <property type="match status" value="1"/>
</dbReference>
<dbReference type="Gene3D" id="3.20.20.450">
    <property type="entry name" value="EAL domain"/>
    <property type="match status" value="1"/>
</dbReference>
<dbReference type="RefSeq" id="WP_076460596.1">
    <property type="nucleotide sequence ID" value="NZ_FTMN01000001.1"/>
</dbReference>
<dbReference type="EMBL" id="FTMN01000001">
    <property type="protein sequence ID" value="SIP95152.1"/>
    <property type="molecule type" value="Genomic_DNA"/>
</dbReference>
<dbReference type="InterPro" id="IPR035919">
    <property type="entry name" value="EAL_sf"/>
</dbReference>
<dbReference type="eggNOG" id="COG5001">
    <property type="taxonomic scope" value="Bacteria"/>
</dbReference>
<sequence length="609" mass="67747">MPTSNDLIQSHKALLSLTHDADYVALPRGRKLALLADFCIEHIGINRTSIWAFNHDDNSIVCERLRDTQDEGTLKDVSCGITLSADDHPEYFNTLLEEKVLDARDALTDPRTASFTADYFPHTGVKAMLDVPIFDGDRLAGVICLEDRKPRDWSLSEISLAVAVANTLSLIHTHEAWLRSKRALEFVTHYDAMTGLANLASLKQRVQDLIDAQTCSFSLVWIDIDRIKTVNEGLGTHAGDQVITELGSRLDQFHLRGKDLLARVGGDEFVMVVQHQPSEDILTQLATSLQELISEPVMLDQHQLAMSASIGICCCPDDFEYTEELMRGAETAMYTAKAIGPANFALFNHDHQSSARSRFRLESALRTAIESNQLDVFYQPIIDGSDHHIDTIEALVRWNHPENGWMSPIEFLDVARSAGLMYGLGAAVLRRVCEDWRRCQDEGTPLPVVSVNLSAEQVLAPRLPELVQALCSEYAMPPQALQFEVTEDAIQGDMDTVQSVLQALVDLGARLAIDDFGTGYSSLSRLKSLPVTRIKIDRSFVSGLPYDPDDRAIALSILGLARGLGLTVVAEGVELQEHETWLHERGCNYFQGYFYSRPVPLEDCLKLLQ</sequence>
<dbReference type="CDD" id="cd01948">
    <property type="entry name" value="EAL"/>
    <property type="match status" value="1"/>
</dbReference>
<dbReference type="PANTHER" id="PTHR33121">
    <property type="entry name" value="CYCLIC DI-GMP PHOSPHODIESTERASE PDEF"/>
    <property type="match status" value="1"/>
</dbReference>
<dbReference type="InterPro" id="IPR029016">
    <property type="entry name" value="GAF-like_dom_sf"/>
</dbReference>
<dbReference type="NCBIfam" id="TIGR00254">
    <property type="entry name" value="GGDEF"/>
    <property type="match status" value="1"/>
</dbReference>
<protein>
    <submittedName>
        <fullName evidence="3">Diguanylate cyclase (GGDEF) domain-containing protein</fullName>
    </submittedName>
</protein>
<dbReference type="InterPro" id="IPR029787">
    <property type="entry name" value="Nucleotide_cyclase"/>
</dbReference>
<feature type="domain" description="GGDEF" evidence="2">
    <location>
        <begin position="215"/>
        <end position="349"/>
    </location>
</feature>
<feature type="domain" description="EAL" evidence="1">
    <location>
        <begin position="358"/>
        <end position="609"/>
    </location>
</feature>
<dbReference type="PANTHER" id="PTHR33121:SF79">
    <property type="entry name" value="CYCLIC DI-GMP PHOSPHODIESTERASE PDED-RELATED"/>
    <property type="match status" value="1"/>
</dbReference>
<evidence type="ECO:0000313" key="3">
    <source>
        <dbReference type="EMBL" id="SIP95152.1"/>
    </source>
</evidence>
<dbReference type="Pfam" id="PF01590">
    <property type="entry name" value="GAF"/>
    <property type="match status" value="1"/>
</dbReference>
<evidence type="ECO:0000259" key="2">
    <source>
        <dbReference type="PROSITE" id="PS50887"/>
    </source>
</evidence>
<dbReference type="Pfam" id="PF00990">
    <property type="entry name" value="GGDEF"/>
    <property type="match status" value="1"/>
</dbReference>
<dbReference type="CDD" id="cd01949">
    <property type="entry name" value="GGDEF"/>
    <property type="match status" value="1"/>
</dbReference>
<dbReference type="SUPFAM" id="SSF55073">
    <property type="entry name" value="Nucleotide cyclase"/>
    <property type="match status" value="1"/>
</dbReference>
<dbReference type="InterPro" id="IPR050706">
    <property type="entry name" value="Cyclic-di-GMP_PDE-like"/>
</dbReference>
<dbReference type="SUPFAM" id="SSF141868">
    <property type="entry name" value="EAL domain-like"/>
    <property type="match status" value="1"/>
</dbReference>
<dbReference type="Gene3D" id="3.30.70.270">
    <property type="match status" value="1"/>
</dbReference>
<dbReference type="SMART" id="SM00065">
    <property type="entry name" value="GAF"/>
    <property type="match status" value="1"/>
</dbReference>
<dbReference type="InterPro" id="IPR043128">
    <property type="entry name" value="Rev_trsase/Diguanyl_cyclase"/>
</dbReference>
<keyword evidence="4" id="KW-1185">Reference proteome</keyword>
<name>A0A1N6NT55_9GAMM</name>